<organism evidence="1 2">
    <name type="scientific">Artomyces pyxidatus</name>
    <dbReference type="NCBI Taxonomy" id="48021"/>
    <lineage>
        <taxon>Eukaryota</taxon>
        <taxon>Fungi</taxon>
        <taxon>Dikarya</taxon>
        <taxon>Basidiomycota</taxon>
        <taxon>Agaricomycotina</taxon>
        <taxon>Agaricomycetes</taxon>
        <taxon>Russulales</taxon>
        <taxon>Auriscalpiaceae</taxon>
        <taxon>Artomyces</taxon>
    </lineage>
</organism>
<proteinExistence type="predicted"/>
<reference evidence="1" key="2">
    <citation type="journal article" date="2022" name="New Phytol.">
        <title>Evolutionary transition to the ectomycorrhizal habit in the genomes of a hyperdiverse lineage of mushroom-forming fungi.</title>
        <authorList>
            <person name="Looney B."/>
            <person name="Miyauchi S."/>
            <person name="Morin E."/>
            <person name="Drula E."/>
            <person name="Courty P.E."/>
            <person name="Kohler A."/>
            <person name="Kuo A."/>
            <person name="LaButti K."/>
            <person name="Pangilinan J."/>
            <person name="Lipzen A."/>
            <person name="Riley R."/>
            <person name="Andreopoulos W."/>
            <person name="He G."/>
            <person name="Johnson J."/>
            <person name="Nolan M."/>
            <person name="Tritt A."/>
            <person name="Barry K.W."/>
            <person name="Grigoriev I.V."/>
            <person name="Nagy L.G."/>
            <person name="Hibbett D."/>
            <person name="Henrissat B."/>
            <person name="Matheny P.B."/>
            <person name="Labbe J."/>
            <person name="Martin F.M."/>
        </authorList>
    </citation>
    <scope>NUCLEOTIDE SEQUENCE</scope>
    <source>
        <strain evidence="1">HHB10654</strain>
    </source>
</reference>
<gene>
    <name evidence="1" type="ORF">BV25DRAFT_957395</name>
</gene>
<dbReference type="Proteomes" id="UP000814140">
    <property type="component" value="Unassembled WGS sequence"/>
</dbReference>
<keyword evidence="2" id="KW-1185">Reference proteome</keyword>
<evidence type="ECO:0000313" key="2">
    <source>
        <dbReference type="Proteomes" id="UP000814140"/>
    </source>
</evidence>
<protein>
    <submittedName>
        <fullName evidence="1">Uncharacterized protein</fullName>
    </submittedName>
</protein>
<comment type="caution">
    <text evidence="1">The sequence shown here is derived from an EMBL/GenBank/DDBJ whole genome shotgun (WGS) entry which is preliminary data.</text>
</comment>
<evidence type="ECO:0000313" key="1">
    <source>
        <dbReference type="EMBL" id="KAI0060399.1"/>
    </source>
</evidence>
<reference evidence="1" key="1">
    <citation type="submission" date="2021-03" db="EMBL/GenBank/DDBJ databases">
        <authorList>
            <consortium name="DOE Joint Genome Institute"/>
            <person name="Ahrendt S."/>
            <person name="Looney B.P."/>
            <person name="Miyauchi S."/>
            <person name="Morin E."/>
            <person name="Drula E."/>
            <person name="Courty P.E."/>
            <person name="Chicoki N."/>
            <person name="Fauchery L."/>
            <person name="Kohler A."/>
            <person name="Kuo A."/>
            <person name="Labutti K."/>
            <person name="Pangilinan J."/>
            <person name="Lipzen A."/>
            <person name="Riley R."/>
            <person name="Andreopoulos W."/>
            <person name="He G."/>
            <person name="Johnson J."/>
            <person name="Barry K.W."/>
            <person name="Grigoriev I.V."/>
            <person name="Nagy L."/>
            <person name="Hibbett D."/>
            <person name="Henrissat B."/>
            <person name="Matheny P.B."/>
            <person name="Labbe J."/>
            <person name="Martin F."/>
        </authorList>
    </citation>
    <scope>NUCLEOTIDE SEQUENCE</scope>
    <source>
        <strain evidence="1">HHB10654</strain>
    </source>
</reference>
<accession>A0ACB8SUW7</accession>
<name>A0ACB8SUW7_9AGAM</name>
<dbReference type="EMBL" id="MU277219">
    <property type="protein sequence ID" value="KAI0060399.1"/>
    <property type="molecule type" value="Genomic_DNA"/>
</dbReference>
<sequence>MEQCCSSRGVKQCLGEKCGLSSMRKEIGLGWLGCCCRQGMHFESISLNVSSAAVTRPAQDPRQGLVGWRCIRTIYPPERLHSQLLQQSMIGAWSQLRLVSGVCAGWLLLLGGHHDKIGRSKLAYSAWDSSVDPPAGYSPMYASLVDGLGTRHLQNMHICLPKSVVVQVSHHLGAIQDLIHIG</sequence>